<organism evidence="11 12">
    <name type="scientific">Rhodofomes roseus</name>
    <dbReference type="NCBI Taxonomy" id="34475"/>
    <lineage>
        <taxon>Eukaryota</taxon>
        <taxon>Fungi</taxon>
        <taxon>Dikarya</taxon>
        <taxon>Basidiomycota</taxon>
        <taxon>Agaricomycotina</taxon>
        <taxon>Agaricomycetes</taxon>
        <taxon>Polyporales</taxon>
        <taxon>Rhodofomes</taxon>
    </lineage>
</organism>
<dbReference type="EMBL" id="JADCUA010000029">
    <property type="protein sequence ID" value="KAH9830770.1"/>
    <property type="molecule type" value="Genomic_DNA"/>
</dbReference>
<dbReference type="InterPro" id="IPR050819">
    <property type="entry name" value="Tripeptidyl-peptidase_I"/>
</dbReference>
<evidence type="ECO:0000256" key="6">
    <source>
        <dbReference type="ARBA" id="ARBA00022837"/>
    </source>
</evidence>
<comment type="cofactor">
    <cofactor evidence="8">
        <name>Ca(2+)</name>
        <dbReference type="ChEBI" id="CHEBI:29108"/>
    </cofactor>
    <text evidence="8">Binds 1 Ca(2+) ion per subunit.</text>
</comment>
<feature type="domain" description="Peptidase S53" evidence="10">
    <location>
        <begin position="212"/>
        <end position="568"/>
    </location>
</feature>
<dbReference type="RefSeq" id="XP_047774031.1">
    <property type="nucleotide sequence ID" value="XM_047928520.1"/>
</dbReference>
<dbReference type="CDD" id="cd11377">
    <property type="entry name" value="Pro-peptidase_S53"/>
    <property type="match status" value="1"/>
</dbReference>
<keyword evidence="9" id="KW-0732">Signal</keyword>
<proteinExistence type="predicted"/>
<evidence type="ECO:0000256" key="9">
    <source>
        <dbReference type="SAM" id="SignalP"/>
    </source>
</evidence>
<dbReference type="InterPro" id="IPR036852">
    <property type="entry name" value="Peptidase_S8/S53_dom_sf"/>
</dbReference>
<keyword evidence="3 8" id="KW-0479">Metal-binding</keyword>
<sequence>MVSAGLLKVAVLLSLAASGALGRSIPMSRRDTAASGFTLTGAAAPDTPLTLKIALTQSNPSGLEDALYDVSTPSSLQYGQHLSKEAAAAYVAPSSDTTSAVNSWLQQNGLSATTLTPAGDWISVETTVGQANELLGASYNAYTHDSTGKQVYRTLEYSIPDELESHVAVVHPTVMFPKYSTLSPIVSTRSSKRQQARADVSSESAAASCGSTVTPACLQSLYGIPTTPATESSNVLGVTGYGDNWANKADLKSFLSKYRTDISSSTTYSLETLDGGSDPQSSSDAGVEADLDVEYTVGIATGVPVTFLSVGETTNDGELDGFLDTINYYLAQDSPPQTITTSYGDWEPDIDEGMAVNLCNAYAQLGARGVSIMFASGDGGVSGVQSKDCTTFLPEFPSGCPYVTSVGGTTGTNPETAVSFSGGGFSNYWAQPSYQSTVVPEYLKYLGTTYTGLYNASGRGFPDVATQAQDFEIVTGGSAEPVSGTSCASPTFAAIISLLNDELIAAGKSPLGFLNPWLYSTAASALTDITSGNNPGCNTNGFSATTGWDPVTGLGTPVFSKLKTAAGL</sequence>
<keyword evidence="4 8" id="KW-0378">Hydrolase</keyword>
<accession>A0ABQ8K1Z6</accession>
<reference evidence="11 12" key="1">
    <citation type="journal article" date="2021" name="Environ. Microbiol.">
        <title>Gene family expansions and transcriptome signatures uncover fungal adaptations to wood decay.</title>
        <authorList>
            <person name="Hage H."/>
            <person name="Miyauchi S."/>
            <person name="Viragh M."/>
            <person name="Drula E."/>
            <person name="Min B."/>
            <person name="Chaduli D."/>
            <person name="Navarro D."/>
            <person name="Favel A."/>
            <person name="Norest M."/>
            <person name="Lesage-Meessen L."/>
            <person name="Balint B."/>
            <person name="Merenyi Z."/>
            <person name="de Eugenio L."/>
            <person name="Morin E."/>
            <person name="Martinez A.T."/>
            <person name="Baldrian P."/>
            <person name="Stursova M."/>
            <person name="Martinez M.J."/>
            <person name="Novotny C."/>
            <person name="Magnuson J.K."/>
            <person name="Spatafora J.W."/>
            <person name="Maurice S."/>
            <person name="Pangilinan J."/>
            <person name="Andreopoulos W."/>
            <person name="LaButti K."/>
            <person name="Hundley H."/>
            <person name="Na H."/>
            <person name="Kuo A."/>
            <person name="Barry K."/>
            <person name="Lipzen A."/>
            <person name="Henrissat B."/>
            <person name="Riley R."/>
            <person name="Ahrendt S."/>
            <person name="Nagy L.G."/>
            <person name="Grigoriev I.V."/>
            <person name="Martin F."/>
            <person name="Rosso M.N."/>
        </authorList>
    </citation>
    <scope>NUCLEOTIDE SEQUENCE [LARGE SCALE GENOMIC DNA]</scope>
    <source>
        <strain evidence="11 12">CIRM-BRFM 1785</strain>
    </source>
</reference>
<evidence type="ECO:0000256" key="1">
    <source>
        <dbReference type="ARBA" id="ARBA00004239"/>
    </source>
</evidence>
<dbReference type="SUPFAM" id="SSF54897">
    <property type="entry name" value="Protease propeptides/inhibitors"/>
    <property type="match status" value="1"/>
</dbReference>
<feature type="active site" description="Charge relay system" evidence="8">
    <location>
        <position position="486"/>
    </location>
</feature>
<evidence type="ECO:0000256" key="2">
    <source>
        <dbReference type="ARBA" id="ARBA00022670"/>
    </source>
</evidence>
<dbReference type="PROSITE" id="PS51695">
    <property type="entry name" value="SEDOLISIN"/>
    <property type="match status" value="1"/>
</dbReference>
<dbReference type="PANTHER" id="PTHR14218">
    <property type="entry name" value="PROTEASE S8 TRIPEPTIDYL PEPTIDASE I CLN2"/>
    <property type="match status" value="1"/>
</dbReference>
<keyword evidence="5 8" id="KW-0720">Serine protease</keyword>
<name>A0ABQ8K1Z6_9APHY</name>
<feature type="binding site" evidence="8">
    <location>
        <position position="528"/>
    </location>
    <ligand>
        <name>Ca(2+)</name>
        <dbReference type="ChEBI" id="CHEBI:29108"/>
    </ligand>
</feature>
<dbReference type="GeneID" id="72009252"/>
<dbReference type="InterPro" id="IPR015366">
    <property type="entry name" value="S53_propep"/>
</dbReference>
<dbReference type="CDD" id="cd04056">
    <property type="entry name" value="Peptidases_S53"/>
    <property type="match status" value="1"/>
</dbReference>
<dbReference type="SUPFAM" id="SSF52743">
    <property type="entry name" value="Subtilisin-like"/>
    <property type="match status" value="1"/>
</dbReference>
<evidence type="ECO:0000313" key="11">
    <source>
        <dbReference type="EMBL" id="KAH9830770.1"/>
    </source>
</evidence>
<keyword evidence="7" id="KW-0865">Zymogen</keyword>
<dbReference type="Pfam" id="PF09286">
    <property type="entry name" value="Pro-kuma_activ"/>
    <property type="match status" value="1"/>
</dbReference>
<protein>
    <submittedName>
        <fullName evidence="11">Peptidase S8/S53 domain-containing protein</fullName>
    </submittedName>
</protein>
<evidence type="ECO:0000256" key="4">
    <source>
        <dbReference type="ARBA" id="ARBA00022801"/>
    </source>
</evidence>
<feature type="binding site" evidence="8">
    <location>
        <position position="549"/>
    </location>
    <ligand>
        <name>Ca(2+)</name>
        <dbReference type="ChEBI" id="CHEBI:29108"/>
    </ligand>
</feature>
<evidence type="ECO:0000256" key="7">
    <source>
        <dbReference type="ARBA" id="ARBA00023145"/>
    </source>
</evidence>
<dbReference type="InterPro" id="IPR030400">
    <property type="entry name" value="Sedolisin_dom"/>
</dbReference>
<dbReference type="Proteomes" id="UP000814176">
    <property type="component" value="Unassembled WGS sequence"/>
</dbReference>
<evidence type="ECO:0000256" key="5">
    <source>
        <dbReference type="ARBA" id="ARBA00022825"/>
    </source>
</evidence>
<feature type="signal peptide" evidence="9">
    <location>
        <begin position="1"/>
        <end position="22"/>
    </location>
</feature>
<feature type="binding site" evidence="8">
    <location>
        <position position="529"/>
    </location>
    <ligand>
        <name>Ca(2+)</name>
        <dbReference type="ChEBI" id="CHEBI:29108"/>
    </ligand>
</feature>
<evidence type="ECO:0000256" key="3">
    <source>
        <dbReference type="ARBA" id="ARBA00022723"/>
    </source>
</evidence>
<dbReference type="Gene3D" id="3.40.50.200">
    <property type="entry name" value="Peptidase S8/S53 domain"/>
    <property type="match status" value="1"/>
</dbReference>
<feature type="active site" description="Charge relay system" evidence="8">
    <location>
        <position position="292"/>
    </location>
</feature>
<dbReference type="PANTHER" id="PTHR14218:SF10">
    <property type="entry name" value="PEPTIDASE S53 DOMAIN-CONTAINING PROTEIN"/>
    <property type="match status" value="1"/>
</dbReference>
<comment type="caution">
    <text evidence="11">The sequence shown here is derived from an EMBL/GenBank/DDBJ whole genome shotgun (WGS) entry which is preliminary data.</text>
</comment>
<feature type="active site" description="Charge relay system" evidence="8">
    <location>
        <position position="288"/>
    </location>
</feature>
<keyword evidence="6 8" id="KW-0106">Calcium</keyword>
<gene>
    <name evidence="11" type="ORF">C8Q71DRAFT_883677</name>
</gene>
<comment type="subcellular location">
    <subcellularLocation>
        <location evidence="1">Secreted</location>
        <location evidence="1">Extracellular space</location>
    </subcellularLocation>
</comment>
<keyword evidence="2 8" id="KW-0645">Protease</keyword>
<evidence type="ECO:0000256" key="8">
    <source>
        <dbReference type="PROSITE-ProRule" id="PRU01032"/>
    </source>
</evidence>
<keyword evidence="12" id="KW-1185">Reference proteome</keyword>
<dbReference type="SMART" id="SM00944">
    <property type="entry name" value="Pro-kuma_activ"/>
    <property type="match status" value="1"/>
</dbReference>
<feature type="binding site" evidence="8">
    <location>
        <position position="547"/>
    </location>
    <ligand>
        <name>Ca(2+)</name>
        <dbReference type="ChEBI" id="CHEBI:29108"/>
    </ligand>
</feature>
<evidence type="ECO:0000259" key="10">
    <source>
        <dbReference type="PROSITE" id="PS51695"/>
    </source>
</evidence>
<feature type="chain" id="PRO_5047009401" evidence="9">
    <location>
        <begin position="23"/>
        <end position="568"/>
    </location>
</feature>
<evidence type="ECO:0000313" key="12">
    <source>
        <dbReference type="Proteomes" id="UP000814176"/>
    </source>
</evidence>